<reference evidence="2 3" key="1">
    <citation type="journal article" date="2014" name="Agronomy (Basel)">
        <title>A Draft Genome Sequence for Ensete ventricosum, the Drought-Tolerant Tree Against Hunger.</title>
        <authorList>
            <person name="Harrison J."/>
            <person name="Moore K.A."/>
            <person name="Paszkiewicz K."/>
            <person name="Jones T."/>
            <person name="Grant M."/>
            <person name="Ambacheew D."/>
            <person name="Muzemil S."/>
            <person name="Studholme D.J."/>
        </authorList>
    </citation>
    <scope>NUCLEOTIDE SEQUENCE [LARGE SCALE GENOMIC DNA]</scope>
</reference>
<evidence type="ECO:0000256" key="1">
    <source>
        <dbReference type="SAM" id="MobiDB-lite"/>
    </source>
</evidence>
<comment type="caution">
    <text evidence="2">The sequence shown here is derived from an EMBL/GenBank/DDBJ whole genome shotgun (WGS) entry which is preliminary data.</text>
</comment>
<name>A0A426ZIR0_ENSVE</name>
<accession>A0A426ZIR0</accession>
<evidence type="ECO:0000313" key="2">
    <source>
        <dbReference type="EMBL" id="RRT63850.1"/>
    </source>
</evidence>
<evidence type="ECO:0000313" key="3">
    <source>
        <dbReference type="Proteomes" id="UP000287651"/>
    </source>
</evidence>
<proteinExistence type="predicted"/>
<dbReference type="Proteomes" id="UP000287651">
    <property type="component" value="Unassembled WGS sequence"/>
</dbReference>
<protein>
    <submittedName>
        <fullName evidence="2">Uncharacterized protein</fullName>
    </submittedName>
</protein>
<dbReference type="AlphaFoldDB" id="A0A426ZIR0"/>
<feature type="region of interest" description="Disordered" evidence="1">
    <location>
        <begin position="203"/>
        <end position="244"/>
    </location>
</feature>
<dbReference type="EMBL" id="AMZH03006434">
    <property type="protein sequence ID" value="RRT63850.1"/>
    <property type="molecule type" value="Genomic_DNA"/>
</dbReference>
<gene>
    <name evidence="2" type="ORF">B296_00022617</name>
</gene>
<sequence length="337" mass="37595">MCIGYPSDFACKTCNELGQRLVVFLAQSEKQRRSQPRSSTRILWQVGQSMRTKMASVYYTISGRFTRQFTWLNYALRESAELEERVSGSGKLGSTPSKSPLPRLRPWAEIASLRSCFTLWPQDRYAPHANSNNRRPPLLGVSARIVSSATSSRRRTVRHKSAMRTTGLWVAGSKIERTGEPRDSWTKQTYYPHRPTRTALWVRLNAKRRIRSRKRPETPAGHPHLSPPVNSAGPAPRRSGCDAACKDRVGLPDSARRSSARLDVLGVTTCTLRTPPLALRRSSSSPPSPSLSHDEVVRFRFPISAPLPRLRLPILSSVVDSVSPLFDLVPAPGGCFV</sequence>
<feature type="compositionally biased region" description="Basic residues" evidence="1">
    <location>
        <begin position="205"/>
        <end position="214"/>
    </location>
</feature>
<organism evidence="2 3">
    <name type="scientific">Ensete ventricosum</name>
    <name type="common">Abyssinian banana</name>
    <name type="synonym">Musa ensete</name>
    <dbReference type="NCBI Taxonomy" id="4639"/>
    <lineage>
        <taxon>Eukaryota</taxon>
        <taxon>Viridiplantae</taxon>
        <taxon>Streptophyta</taxon>
        <taxon>Embryophyta</taxon>
        <taxon>Tracheophyta</taxon>
        <taxon>Spermatophyta</taxon>
        <taxon>Magnoliopsida</taxon>
        <taxon>Liliopsida</taxon>
        <taxon>Zingiberales</taxon>
        <taxon>Musaceae</taxon>
        <taxon>Ensete</taxon>
    </lineage>
</organism>